<protein>
    <submittedName>
        <fullName evidence="1">HDC07875</fullName>
    </submittedName>
</protein>
<accession>Q6IM01</accession>
<proteinExistence type="predicted"/>
<reference evidence="1" key="1">
    <citation type="journal article" date="2003" name="Genome Biol.">
        <title>An integrated gene annotation and transcriptional profiling approach towards the full gene content of the Drosophila genome.</title>
        <authorList>
            <person name="Hild M."/>
            <person name="Beckmann B."/>
            <person name="Haas S.A."/>
            <person name="Koch B."/>
            <person name="Solovyev V."/>
            <person name="Busold C."/>
            <person name="Fellenberg K."/>
            <person name="Boutros M."/>
            <person name="Vingron M."/>
            <person name="Sauer F."/>
            <person name="Hoheisel J.D."/>
            <person name="Paro R."/>
        </authorList>
    </citation>
    <scope>NUCLEOTIDE SEQUENCE</scope>
</reference>
<organism evidence="1">
    <name type="scientific">Drosophila melanogaster</name>
    <name type="common">Fruit fly</name>
    <dbReference type="NCBI Taxonomy" id="7227"/>
    <lineage>
        <taxon>Eukaryota</taxon>
        <taxon>Metazoa</taxon>
        <taxon>Ecdysozoa</taxon>
        <taxon>Arthropoda</taxon>
        <taxon>Hexapoda</taxon>
        <taxon>Insecta</taxon>
        <taxon>Pterygota</taxon>
        <taxon>Neoptera</taxon>
        <taxon>Endopterygota</taxon>
        <taxon>Diptera</taxon>
        <taxon>Brachycera</taxon>
        <taxon>Muscomorpha</taxon>
        <taxon>Ephydroidea</taxon>
        <taxon>Drosophilidae</taxon>
        <taxon>Drosophila</taxon>
        <taxon>Sophophora</taxon>
    </lineage>
</organism>
<dbReference type="AlphaFoldDB" id="Q6IM01"/>
<name>Q6IM01_DROME</name>
<gene>
    <name evidence="1" type="ORF">HDC07875</name>
</gene>
<evidence type="ECO:0000313" key="1">
    <source>
        <dbReference type="EMBL" id="DAA02711.1"/>
    </source>
</evidence>
<sequence>MSLAVSSSNSSSSSNSNSISCHIRLTGIYKLQPVCPSGHVDTDVDPRKAPDHSENPCPCRRRRHLATHSWHSRLISDVWSRTPEHSSAPNSRFAIVIYSAAAAVVFKAGLQLSFSGPREVSYFNSPIRQQVASKCLPSCEISDSEVQLQLPSCQETLLVRLLPRTTRRTKIPAPPPAPALRLSCRQAPVVRSCIIYVGKSLGRSVAQEFRQDTSARNVSVP</sequence>
<dbReference type="EMBL" id="BK001865">
    <property type="protein sequence ID" value="DAA02711.1"/>
    <property type="molecule type" value="Genomic_DNA"/>
</dbReference>